<dbReference type="Proteomes" id="UP001499978">
    <property type="component" value="Unassembled WGS sequence"/>
</dbReference>
<dbReference type="EMBL" id="BAAARY010000003">
    <property type="protein sequence ID" value="GAA2514763.1"/>
    <property type="molecule type" value="Genomic_DNA"/>
</dbReference>
<protein>
    <submittedName>
        <fullName evidence="1">Uncharacterized protein</fullName>
    </submittedName>
</protein>
<comment type="caution">
    <text evidence="1">The sequence shown here is derived from an EMBL/GenBank/DDBJ whole genome shotgun (WGS) entry which is preliminary data.</text>
</comment>
<keyword evidence="2" id="KW-1185">Reference proteome</keyword>
<name>A0ABP6AGW3_9ACTN</name>
<evidence type="ECO:0000313" key="1">
    <source>
        <dbReference type="EMBL" id="GAA2514763.1"/>
    </source>
</evidence>
<sequence>MVDLINTTLRLLIAYTEAPQRIIARIWLAVASNIPWILAVTVTPVLPDIFVCIAAAVVDEDGGGAG</sequence>
<proteinExistence type="predicted"/>
<evidence type="ECO:0000313" key="2">
    <source>
        <dbReference type="Proteomes" id="UP001499978"/>
    </source>
</evidence>
<organism evidence="1 2">
    <name type="scientific">Pilimelia columellifera subsp. columellifera</name>
    <dbReference type="NCBI Taxonomy" id="706583"/>
    <lineage>
        <taxon>Bacteria</taxon>
        <taxon>Bacillati</taxon>
        <taxon>Actinomycetota</taxon>
        <taxon>Actinomycetes</taxon>
        <taxon>Micromonosporales</taxon>
        <taxon>Micromonosporaceae</taxon>
        <taxon>Pilimelia</taxon>
    </lineage>
</organism>
<gene>
    <name evidence="1" type="ORF">GCM10010201_08700</name>
</gene>
<accession>A0ABP6AGW3</accession>
<reference evidence="2" key="1">
    <citation type="journal article" date="2019" name="Int. J. Syst. Evol. Microbiol.">
        <title>The Global Catalogue of Microorganisms (GCM) 10K type strain sequencing project: providing services to taxonomists for standard genome sequencing and annotation.</title>
        <authorList>
            <consortium name="The Broad Institute Genomics Platform"/>
            <consortium name="The Broad Institute Genome Sequencing Center for Infectious Disease"/>
            <person name="Wu L."/>
            <person name="Ma J."/>
        </authorList>
    </citation>
    <scope>NUCLEOTIDE SEQUENCE [LARGE SCALE GENOMIC DNA]</scope>
    <source>
        <strain evidence="2">JCM 3367</strain>
    </source>
</reference>